<keyword evidence="4" id="KW-0547">Nucleotide-binding</keyword>
<evidence type="ECO:0000256" key="10">
    <source>
        <dbReference type="SAM" id="MobiDB-lite"/>
    </source>
</evidence>
<evidence type="ECO:0000259" key="11">
    <source>
        <dbReference type="PROSITE" id="PS50893"/>
    </source>
</evidence>
<dbReference type="Gene3D" id="3.40.50.300">
    <property type="entry name" value="P-loop containing nucleotide triphosphate hydrolases"/>
    <property type="match status" value="1"/>
</dbReference>
<evidence type="ECO:0000256" key="4">
    <source>
        <dbReference type="ARBA" id="ARBA00022741"/>
    </source>
</evidence>
<keyword evidence="2" id="KW-0813">Transport</keyword>
<protein>
    <submittedName>
        <fullName evidence="13">ABC-2 type transport system ATP-binding protein/oleandomycin transport system ATP-binding protein</fullName>
    </submittedName>
    <submittedName>
        <fullName evidence="12">Daunorubicin resistance ABC transporter ATPasesubunit</fullName>
    </submittedName>
</protein>
<dbReference type="RefSeq" id="WP_063790870.1">
    <property type="nucleotide sequence ID" value="NZ_BAABDR010000054.1"/>
</dbReference>
<dbReference type="GO" id="GO:0016887">
    <property type="term" value="F:ATP hydrolysis activity"/>
    <property type="evidence" value="ECO:0007669"/>
    <property type="project" value="InterPro"/>
</dbReference>
<dbReference type="InterPro" id="IPR027417">
    <property type="entry name" value="P-loop_NTPase"/>
</dbReference>
<dbReference type="SMART" id="SM00382">
    <property type="entry name" value="AAA"/>
    <property type="match status" value="1"/>
</dbReference>
<reference evidence="13 14" key="2">
    <citation type="submission" date="2021-03" db="EMBL/GenBank/DDBJ databases">
        <title>Genomic Encyclopedia of Type Strains, Phase IV (KMG-IV): sequencing the most valuable type-strain genomes for metagenomic binning, comparative biology and taxonomic classification.</title>
        <authorList>
            <person name="Goeker M."/>
        </authorList>
    </citation>
    <scope>NUCLEOTIDE SEQUENCE [LARGE SCALE GENOMIC DNA]</scope>
    <source>
        <strain evidence="13 14">DSM 41954</strain>
    </source>
</reference>
<dbReference type="InterPro" id="IPR003439">
    <property type="entry name" value="ABC_transporter-like_ATP-bd"/>
</dbReference>
<dbReference type="GO" id="GO:0043215">
    <property type="term" value="P:daunorubicin transport"/>
    <property type="evidence" value="ECO:0007669"/>
    <property type="project" value="InterPro"/>
</dbReference>
<dbReference type="HOGENOM" id="CLU_000604_1_2_11"/>
<dbReference type="AlphaFoldDB" id="A0A060ZGA0"/>
<feature type="compositionally biased region" description="Low complexity" evidence="10">
    <location>
        <begin position="312"/>
        <end position="321"/>
    </location>
</feature>
<dbReference type="InterPro" id="IPR005894">
    <property type="entry name" value="DrrA"/>
</dbReference>
<comment type="similarity">
    <text evidence="9">Belongs to the ABC transporter superfamily. Drug exporter-1 (DrugE1) (TC 3.A.1.105) family.</text>
</comment>
<reference evidence="12" key="1">
    <citation type="submission" date="2014-05" db="EMBL/GenBank/DDBJ databases">
        <authorList>
            <person name="Horn Fabian"/>
        </authorList>
    </citation>
    <scope>NUCLEOTIDE SEQUENCE</scope>
</reference>
<dbReference type="PROSITE" id="PS50893">
    <property type="entry name" value="ABC_TRANSPORTER_2"/>
    <property type="match status" value="1"/>
</dbReference>
<evidence type="ECO:0000256" key="1">
    <source>
        <dbReference type="ARBA" id="ARBA00004413"/>
    </source>
</evidence>
<evidence type="ECO:0000256" key="7">
    <source>
        <dbReference type="ARBA" id="ARBA00023136"/>
    </source>
</evidence>
<dbReference type="GO" id="GO:0005524">
    <property type="term" value="F:ATP binding"/>
    <property type="evidence" value="ECO:0007669"/>
    <property type="project" value="UniProtKB-KW"/>
</dbReference>
<dbReference type="PANTHER" id="PTHR42711">
    <property type="entry name" value="ABC TRANSPORTER ATP-BINDING PROTEIN"/>
    <property type="match status" value="1"/>
</dbReference>
<dbReference type="InterPro" id="IPR017871">
    <property type="entry name" value="ABC_transporter-like_CS"/>
</dbReference>
<evidence type="ECO:0000256" key="9">
    <source>
        <dbReference type="ARBA" id="ARBA00049985"/>
    </source>
</evidence>
<evidence type="ECO:0000256" key="3">
    <source>
        <dbReference type="ARBA" id="ARBA00022475"/>
    </source>
</evidence>
<evidence type="ECO:0000313" key="14">
    <source>
        <dbReference type="Proteomes" id="UP000756710"/>
    </source>
</evidence>
<dbReference type="NCBIfam" id="TIGR01188">
    <property type="entry name" value="drrA"/>
    <property type="match status" value="1"/>
</dbReference>
<evidence type="ECO:0000313" key="12">
    <source>
        <dbReference type="EMBL" id="CDR05003.1"/>
    </source>
</evidence>
<dbReference type="Pfam" id="PF00005">
    <property type="entry name" value="ABC_tran"/>
    <property type="match status" value="1"/>
</dbReference>
<dbReference type="InterPro" id="IPR003593">
    <property type="entry name" value="AAA+_ATPase"/>
</dbReference>
<evidence type="ECO:0000256" key="5">
    <source>
        <dbReference type="ARBA" id="ARBA00022840"/>
    </source>
</evidence>
<dbReference type="PROSITE" id="PS00211">
    <property type="entry name" value="ABC_TRANSPORTER_1"/>
    <property type="match status" value="1"/>
</dbReference>
<organism evidence="12">
    <name type="scientific">Streptomyces iranensis</name>
    <dbReference type="NCBI Taxonomy" id="576784"/>
    <lineage>
        <taxon>Bacteria</taxon>
        <taxon>Bacillati</taxon>
        <taxon>Actinomycetota</taxon>
        <taxon>Actinomycetes</taxon>
        <taxon>Kitasatosporales</taxon>
        <taxon>Streptomycetaceae</taxon>
        <taxon>Streptomyces</taxon>
        <taxon>Streptomyces violaceusniger group</taxon>
    </lineage>
</organism>
<keyword evidence="14" id="KW-1185">Reference proteome</keyword>
<dbReference type="EMBL" id="JAGGLR010000022">
    <property type="protein sequence ID" value="MBP2065969.1"/>
    <property type="molecule type" value="Genomic_DNA"/>
</dbReference>
<feature type="domain" description="ABC transporter" evidence="11">
    <location>
        <begin position="4"/>
        <end position="234"/>
    </location>
</feature>
<evidence type="ECO:0000256" key="2">
    <source>
        <dbReference type="ARBA" id="ARBA00022448"/>
    </source>
</evidence>
<proteinExistence type="inferred from homology"/>
<dbReference type="GO" id="GO:1900753">
    <property type="term" value="P:doxorubicin transport"/>
    <property type="evidence" value="ECO:0007669"/>
    <property type="project" value="InterPro"/>
</dbReference>
<dbReference type="PANTHER" id="PTHR42711:SF19">
    <property type="entry name" value="DOXORUBICIN RESISTANCE ATP-BINDING PROTEIN DRRA"/>
    <property type="match status" value="1"/>
</dbReference>
<keyword evidence="5 13" id="KW-0067">ATP-binding</keyword>
<accession>A0A060ZGA0</accession>
<dbReference type="GO" id="GO:0046677">
    <property type="term" value="P:response to antibiotic"/>
    <property type="evidence" value="ECO:0007669"/>
    <property type="project" value="UniProtKB-KW"/>
</dbReference>
<name>A0A060ZGA0_9ACTN</name>
<evidence type="ECO:0000256" key="6">
    <source>
        <dbReference type="ARBA" id="ARBA00022967"/>
    </source>
</evidence>
<evidence type="ECO:0000313" key="13">
    <source>
        <dbReference type="EMBL" id="MBP2065969.1"/>
    </source>
</evidence>
<dbReference type="GO" id="GO:0005886">
    <property type="term" value="C:plasma membrane"/>
    <property type="evidence" value="ECO:0007669"/>
    <property type="project" value="UniProtKB-SubCell"/>
</dbReference>
<keyword evidence="8" id="KW-0046">Antibiotic resistance</keyword>
<keyword evidence="3" id="KW-1003">Cell membrane</keyword>
<dbReference type="InterPro" id="IPR050763">
    <property type="entry name" value="ABC_transporter_ATP-binding"/>
</dbReference>
<evidence type="ECO:0000256" key="8">
    <source>
        <dbReference type="ARBA" id="ARBA00023251"/>
    </source>
</evidence>
<feature type="region of interest" description="Disordered" evidence="10">
    <location>
        <begin position="309"/>
        <end position="340"/>
    </location>
</feature>
<gene>
    <name evidence="13" type="ORF">J2Z30_007017</name>
    <name evidence="12" type="ORF">SIRAN1983</name>
</gene>
<comment type="subcellular location">
    <subcellularLocation>
        <location evidence="1">Cell membrane</location>
        <topology evidence="1">Peripheral membrane protein</topology>
        <orientation evidence="1">Cytoplasmic side</orientation>
    </subcellularLocation>
</comment>
<dbReference type="SUPFAM" id="SSF52540">
    <property type="entry name" value="P-loop containing nucleoside triphosphate hydrolases"/>
    <property type="match status" value="1"/>
</dbReference>
<dbReference type="EMBL" id="LK022848">
    <property type="protein sequence ID" value="CDR05003.1"/>
    <property type="molecule type" value="Genomic_DNA"/>
</dbReference>
<dbReference type="Proteomes" id="UP000756710">
    <property type="component" value="Unassembled WGS sequence"/>
</dbReference>
<keyword evidence="6" id="KW-1278">Translocase</keyword>
<sequence>METIRVEDLSKSYAKTQALSEVGFTARAGTVLGLLGPNGSGKTTTVRVLSTLIRADSGRAWIDGHDVMAQPHRVRAAIGLTGQYAAVDDELSGQHNLELIGRLLGLSRAAARGRATELIERFRLEDAAARLTKTYSGGMRRRLDVAASLVGRPRVLFLDEPTTGLDPRSRTEVWTLVRELVADGVTVLLTTQYLEEADHLANDLVVLDQGRVVATGTPTELKARVGGLALQMRVADPAQGAQAAAYVAEATGVAPGVDADTGLIDAAVADVTALRRVAARLEAEGIRFVELGLRQATLDEVFFALTGRTARPADPAQDPDPAQAPDPAPVTAGAAERKPR</sequence>
<keyword evidence="7" id="KW-0472">Membrane</keyword>